<evidence type="ECO:0000313" key="1">
    <source>
        <dbReference type="EMBL" id="QHS94047.1"/>
    </source>
</evidence>
<dbReference type="EMBL" id="MN739215">
    <property type="protein sequence ID" value="QHS94047.1"/>
    <property type="molecule type" value="Genomic_DNA"/>
</dbReference>
<name>A0A6C0BNQ0_9ZZZZ</name>
<accession>A0A6C0BNQ0</accession>
<dbReference type="AlphaFoldDB" id="A0A6C0BNQ0"/>
<protein>
    <submittedName>
        <fullName evidence="1">Uncharacterized protein</fullName>
    </submittedName>
</protein>
<sequence>MNSNIDKRYAFNVSNQYIFKYILSHFDKKYLYVQDNLKLKMICLQANERIFLNETDEESGWYCKSLHTDGFTK</sequence>
<reference evidence="1" key="1">
    <citation type="journal article" date="2020" name="Nature">
        <title>Giant virus diversity and host interactions through global metagenomics.</title>
        <authorList>
            <person name="Schulz F."/>
            <person name="Roux S."/>
            <person name="Paez-Espino D."/>
            <person name="Jungbluth S."/>
            <person name="Walsh D.A."/>
            <person name="Denef V.J."/>
            <person name="McMahon K.D."/>
            <person name="Konstantinidis K.T."/>
            <person name="Eloe-Fadrosh E.A."/>
            <person name="Kyrpides N.C."/>
            <person name="Woyke T."/>
        </authorList>
    </citation>
    <scope>NUCLEOTIDE SEQUENCE</scope>
    <source>
        <strain evidence="1">GVMAG-M-3300018416-26</strain>
    </source>
</reference>
<proteinExistence type="predicted"/>
<organism evidence="1">
    <name type="scientific">viral metagenome</name>
    <dbReference type="NCBI Taxonomy" id="1070528"/>
    <lineage>
        <taxon>unclassified sequences</taxon>
        <taxon>metagenomes</taxon>
        <taxon>organismal metagenomes</taxon>
    </lineage>
</organism>